<dbReference type="InterPro" id="IPR002347">
    <property type="entry name" value="SDR_fam"/>
</dbReference>
<dbReference type="Gene3D" id="3.40.50.720">
    <property type="entry name" value="NAD(P)-binding Rossmann-like Domain"/>
    <property type="match status" value="1"/>
</dbReference>
<proteinExistence type="inferred from homology"/>
<comment type="caution">
    <text evidence="3">The sequence shown here is derived from an EMBL/GenBank/DDBJ whole genome shotgun (WGS) entry which is preliminary data.</text>
</comment>
<name>A0ABW1I3Z4_9PSEU</name>
<dbReference type="PANTHER" id="PTHR24320">
    <property type="entry name" value="RETINOL DEHYDROGENASE"/>
    <property type="match status" value="1"/>
</dbReference>
<protein>
    <submittedName>
        <fullName evidence="3">SDR family NAD(P)-dependent oxidoreductase</fullName>
    </submittedName>
</protein>
<accession>A0ABW1I3Z4</accession>
<dbReference type="Pfam" id="PF00106">
    <property type="entry name" value="adh_short"/>
    <property type="match status" value="1"/>
</dbReference>
<dbReference type="SUPFAM" id="SSF51735">
    <property type="entry name" value="NAD(P)-binding Rossmann-fold domains"/>
    <property type="match status" value="1"/>
</dbReference>
<organism evidence="3 4">
    <name type="scientific">Pseudonocardia lutea</name>
    <dbReference type="NCBI Taxonomy" id="2172015"/>
    <lineage>
        <taxon>Bacteria</taxon>
        <taxon>Bacillati</taxon>
        <taxon>Actinomycetota</taxon>
        <taxon>Actinomycetes</taxon>
        <taxon>Pseudonocardiales</taxon>
        <taxon>Pseudonocardiaceae</taxon>
        <taxon>Pseudonocardia</taxon>
    </lineage>
</organism>
<sequence length="321" mass="33195">MTRALLTTPFSAASTTDEVLAGHDLTGIRAVVTGASSGLGAESARALAAAGAQVTLAVRNTEAGAATAAAIARSVGAAPAVVPLDLADRSSVTRFVESWSGPLHLLLANAGVVSGGLERTAEGWELQFATNHLGHFGLVTGLRRALGAGAADRGAARVVVVSSTAHMRADVDLDDLHFDRRAYDPQIAYAQSKTANSLFAVGVTQRWAQDGIVANTVNPGGVATGLQRNFTQSQKDSLAAAEAAGVFTYKTVEQGAATSMVAAVDPRLASSGGHYLDDCQEAYEVPDDADLADHPHGVKAWALDPDRADRLWRVSTQLLCA</sequence>
<comment type="similarity">
    <text evidence="1">Belongs to the short-chain dehydrogenases/reductases (SDR) family.</text>
</comment>
<dbReference type="PANTHER" id="PTHR24320:SF148">
    <property type="entry name" value="NAD(P)-BINDING ROSSMANN-FOLD SUPERFAMILY PROTEIN"/>
    <property type="match status" value="1"/>
</dbReference>
<dbReference type="PRINTS" id="PR00081">
    <property type="entry name" value="GDHRDH"/>
</dbReference>
<gene>
    <name evidence="3" type="ORF">ACFQH9_04365</name>
</gene>
<evidence type="ECO:0000256" key="2">
    <source>
        <dbReference type="ARBA" id="ARBA00023002"/>
    </source>
</evidence>
<keyword evidence="4" id="KW-1185">Reference proteome</keyword>
<dbReference type="RefSeq" id="WP_379564426.1">
    <property type="nucleotide sequence ID" value="NZ_JBHSQK010000007.1"/>
</dbReference>
<dbReference type="EMBL" id="JBHSQK010000007">
    <property type="protein sequence ID" value="MFC5947508.1"/>
    <property type="molecule type" value="Genomic_DNA"/>
</dbReference>
<dbReference type="InterPro" id="IPR036291">
    <property type="entry name" value="NAD(P)-bd_dom_sf"/>
</dbReference>
<reference evidence="4" key="1">
    <citation type="journal article" date="2019" name="Int. J. Syst. Evol. Microbiol.">
        <title>The Global Catalogue of Microorganisms (GCM) 10K type strain sequencing project: providing services to taxonomists for standard genome sequencing and annotation.</title>
        <authorList>
            <consortium name="The Broad Institute Genomics Platform"/>
            <consortium name="The Broad Institute Genome Sequencing Center for Infectious Disease"/>
            <person name="Wu L."/>
            <person name="Ma J."/>
        </authorList>
    </citation>
    <scope>NUCLEOTIDE SEQUENCE [LARGE SCALE GENOMIC DNA]</scope>
    <source>
        <strain evidence="4">CGMCC 4.7397</strain>
    </source>
</reference>
<dbReference type="Proteomes" id="UP001596119">
    <property type="component" value="Unassembled WGS sequence"/>
</dbReference>
<evidence type="ECO:0000313" key="4">
    <source>
        <dbReference type="Proteomes" id="UP001596119"/>
    </source>
</evidence>
<evidence type="ECO:0000313" key="3">
    <source>
        <dbReference type="EMBL" id="MFC5947508.1"/>
    </source>
</evidence>
<evidence type="ECO:0000256" key="1">
    <source>
        <dbReference type="ARBA" id="ARBA00006484"/>
    </source>
</evidence>
<keyword evidence="2" id="KW-0560">Oxidoreductase</keyword>